<reference evidence="2" key="1">
    <citation type="journal article" date="2023" name="G3 (Bethesda)">
        <title>Genome assembly and association tests identify interacting loci associated with vigor, precocity, and sex in interspecific pistachio rootstocks.</title>
        <authorList>
            <person name="Palmer W."/>
            <person name="Jacygrad E."/>
            <person name="Sagayaradj S."/>
            <person name="Cavanaugh K."/>
            <person name="Han R."/>
            <person name="Bertier L."/>
            <person name="Beede B."/>
            <person name="Kafkas S."/>
            <person name="Golino D."/>
            <person name="Preece J."/>
            <person name="Michelmore R."/>
        </authorList>
    </citation>
    <scope>NUCLEOTIDE SEQUENCE [LARGE SCALE GENOMIC DNA]</scope>
</reference>
<accession>A0ACC0X3S1</accession>
<proteinExistence type="predicted"/>
<evidence type="ECO:0000313" key="1">
    <source>
        <dbReference type="EMBL" id="KAJ0010263.1"/>
    </source>
</evidence>
<protein>
    <submittedName>
        <fullName evidence="1">Uncharacterized protein</fullName>
    </submittedName>
</protein>
<organism evidence="1 2">
    <name type="scientific">Pistacia integerrima</name>
    <dbReference type="NCBI Taxonomy" id="434235"/>
    <lineage>
        <taxon>Eukaryota</taxon>
        <taxon>Viridiplantae</taxon>
        <taxon>Streptophyta</taxon>
        <taxon>Embryophyta</taxon>
        <taxon>Tracheophyta</taxon>
        <taxon>Spermatophyta</taxon>
        <taxon>Magnoliopsida</taxon>
        <taxon>eudicotyledons</taxon>
        <taxon>Gunneridae</taxon>
        <taxon>Pentapetalae</taxon>
        <taxon>rosids</taxon>
        <taxon>malvids</taxon>
        <taxon>Sapindales</taxon>
        <taxon>Anacardiaceae</taxon>
        <taxon>Pistacia</taxon>
    </lineage>
</organism>
<name>A0ACC0X3S1_9ROSI</name>
<sequence length="55" mass="6313">MDEKLGFEEDKVDNHQQRTTPTTLRTTMQLWDSCGEDCVEAVMVEKVGVFKCEFG</sequence>
<evidence type="ECO:0000313" key="2">
    <source>
        <dbReference type="Proteomes" id="UP001163603"/>
    </source>
</evidence>
<dbReference type="EMBL" id="CM047749">
    <property type="protein sequence ID" value="KAJ0010263.1"/>
    <property type="molecule type" value="Genomic_DNA"/>
</dbReference>
<keyword evidence="2" id="KW-1185">Reference proteome</keyword>
<dbReference type="Proteomes" id="UP001163603">
    <property type="component" value="Chromosome 14"/>
</dbReference>
<gene>
    <name evidence="1" type="ORF">Pint_32822</name>
</gene>
<comment type="caution">
    <text evidence="1">The sequence shown here is derived from an EMBL/GenBank/DDBJ whole genome shotgun (WGS) entry which is preliminary data.</text>
</comment>